<evidence type="ECO:0000313" key="3">
    <source>
        <dbReference type="EMBL" id="STG51390.1"/>
    </source>
</evidence>
<proteinExistence type="predicted"/>
<name>A0A376MMM4_ECOLX</name>
<dbReference type="GO" id="GO:0000731">
    <property type="term" value="P:DNA synthesis involved in DNA repair"/>
    <property type="evidence" value="ECO:0007669"/>
    <property type="project" value="TreeGrafter"/>
</dbReference>
<gene>
    <name evidence="3" type="primary">recF_2</name>
    <name evidence="3" type="ORF">NCTC11112_01828</name>
</gene>
<dbReference type="InterPro" id="IPR003395">
    <property type="entry name" value="RecF/RecN/SMC_N"/>
</dbReference>
<dbReference type="GO" id="GO:0006302">
    <property type="term" value="P:double-strand break repair"/>
    <property type="evidence" value="ECO:0007669"/>
    <property type="project" value="TreeGrafter"/>
</dbReference>
<dbReference type="Pfam" id="PF02463">
    <property type="entry name" value="SMC_N"/>
    <property type="match status" value="1"/>
</dbReference>
<reference evidence="3 4" key="1">
    <citation type="submission" date="2018-06" db="EMBL/GenBank/DDBJ databases">
        <authorList>
            <consortium name="Pathogen Informatics"/>
            <person name="Doyle S."/>
        </authorList>
    </citation>
    <scope>NUCLEOTIDE SEQUENCE [LARGE SCALE GENOMIC DNA]</scope>
    <source>
        <strain evidence="3 4">NCTC11112</strain>
    </source>
</reference>
<evidence type="ECO:0000313" key="4">
    <source>
        <dbReference type="Proteomes" id="UP000254817"/>
    </source>
</evidence>
<dbReference type="PANTHER" id="PTHR32182:SF0">
    <property type="entry name" value="DNA REPLICATION AND REPAIR PROTEIN RECF"/>
    <property type="match status" value="1"/>
</dbReference>
<protein>
    <submittedName>
        <fullName evidence="3">DNA replication and repair protein</fullName>
    </submittedName>
</protein>
<evidence type="ECO:0000256" key="1">
    <source>
        <dbReference type="SAM" id="MobiDB-lite"/>
    </source>
</evidence>
<sequence>MSLTRLLIRDFRNIETADLALSPGFNFLVGANGSGKTSVLEAIYTLGHGRAFRSLQIGRVIRHEQEAFVLHGRLQGEERETAIGLTKDKQGDSKVRIDGTDGHKVAETGAPDANAADNARRVYFTQRRPQIQKSIPRLGMLSQRTRIFHRLEQSQAFAQAAQCGAAPGDTLRTAAPVG</sequence>
<dbReference type="AlphaFoldDB" id="A0A376MMM4"/>
<evidence type="ECO:0000259" key="2">
    <source>
        <dbReference type="Pfam" id="PF02463"/>
    </source>
</evidence>
<dbReference type="InterPro" id="IPR027417">
    <property type="entry name" value="P-loop_NTPase"/>
</dbReference>
<organism evidence="3 4">
    <name type="scientific">Escherichia coli</name>
    <dbReference type="NCBI Taxonomy" id="562"/>
    <lineage>
        <taxon>Bacteria</taxon>
        <taxon>Pseudomonadati</taxon>
        <taxon>Pseudomonadota</taxon>
        <taxon>Gammaproteobacteria</taxon>
        <taxon>Enterobacterales</taxon>
        <taxon>Enterobacteriaceae</taxon>
        <taxon>Escherichia</taxon>
    </lineage>
</organism>
<dbReference type="Gene3D" id="3.40.50.300">
    <property type="entry name" value="P-loop containing nucleotide triphosphate hydrolases"/>
    <property type="match status" value="1"/>
</dbReference>
<dbReference type="SUPFAM" id="SSF52540">
    <property type="entry name" value="P-loop containing nucleoside triphosphate hydrolases"/>
    <property type="match status" value="1"/>
</dbReference>
<feature type="domain" description="RecF/RecN/SMC N-terminal" evidence="2">
    <location>
        <begin position="3"/>
        <end position="104"/>
    </location>
</feature>
<dbReference type="EMBL" id="UGAW01000001">
    <property type="protein sequence ID" value="STG51390.1"/>
    <property type="molecule type" value="Genomic_DNA"/>
</dbReference>
<dbReference type="Proteomes" id="UP000254817">
    <property type="component" value="Unassembled WGS sequence"/>
</dbReference>
<feature type="region of interest" description="Disordered" evidence="1">
    <location>
        <begin position="89"/>
        <end position="110"/>
    </location>
</feature>
<feature type="compositionally biased region" description="Basic and acidic residues" evidence="1">
    <location>
        <begin position="89"/>
        <end position="106"/>
    </location>
</feature>
<dbReference type="PANTHER" id="PTHR32182">
    <property type="entry name" value="DNA REPLICATION AND REPAIR PROTEIN RECF"/>
    <property type="match status" value="1"/>
</dbReference>
<accession>A0A376MMM4</accession>